<organism evidence="6 7">
    <name type="scientific">Candidozyma pseudohaemuli</name>
    <dbReference type="NCBI Taxonomy" id="418784"/>
    <lineage>
        <taxon>Eukaryota</taxon>
        <taxon>Fungi</taxon>
        <taxon>Dikarya</taxon>
        <taxon>Ascomycota</taxon>
        <taxon>Saccharomycotina</taxon>
        <taxon>Pichiomycetes</taxon>
        <taxon>Metschnikowiaceae</taxon>
        <taxon>Candidozyma</taxon>
    </lineage>
</organism>
<proteinExistence type="predicted"/>
<sequence>MSQKRLLKELKQLHKHHPLLTNAQIMSLEPVSEDSLYHWRAVIAKPTKADSAYYYNGQWTLEISVGDAYPKTPPSVIFAKKTPICHPNINIVTGEICLDILKDESWLPAWNLEHIVVAILMLLDDPEPDSPLNIDLANLFKLDKAAFESVVQYNLWRHGTFFEGTKEPSGVKLHAIIAYDMSSEEEDEPDLEQETERDSDRRGNRGGHGSGILDESFQNLSISGGLSGNGATEGEIEKLESEAAYIARKHEEQKEENVKQIHQVGEKVTQEFIEKANEVGASSPICPSETFQLMYMQSVHQQVAENVLKQVEEICLKNASSPQPKILTTLTKYPQEDVEQVKERFLRQVDQQVDEIRRLHERRQAVA</sequence>
<evidence type="ECO:0000256" key="4">
    <source>
        <dbReference type="SAM" id="MobiDB-lite"/>
    </source>
</evidence>
<gene>
    <name evidence="6" type="ORF">C7M61_000207</name>
</gene>
<name>A0A2P7YX66_9ASCO</name>
<dbReference type="GO" id="GO:0005524">
    <property type="term" value="F:ATP binding"/>
    <property type="evidence" value="ECO:0007669"/>
    <property type="project" value="UniProtKB-KW"/>
</dbReference>
<evidence type="ECO:0000256" key="3">
    <source>
        <dbReference type="ARBA" id="ARBA00022840"/>
    </source>
</evidence>
<dbReference type="RefSeq" id="XP_024715259.1">
    <property type="nucleotide sequence ID" value="XM_024855660.1"/>
</dbReference>
<dbReference type="InterPro" id="IPR000608">
    <property type="entry name" value="UBC"/>
</dbReference>
<keyword evidence="7" id="KW-1185">Reference proteome</keyword>
<dbReference type="InterPro" id="IPR016135">
    <property type="entry name" value="UBQ-conjugating_enzyme/RWD"/>
</dbReference>
<evidence type="ECO:0000313" key="7">
    <source>
        <dbReference type="Proteomes" id="UP000241107"/>
    </source>
</evidence>
<evidence type="ECO:0000256" key="1">
    <source>
        <dbReference type="ARBA" id="ARBA00022741"/>
    </source>
</evidence>
<feature type="domain" description="UBC core" evidence="5">
    <location>
        <begin position="1"/>
        <end position="160"/>
    </location>
</feature>
<keyword evidence="1" id="KW-0547">Nucleotide-binding</keyword>
<evidence type="ECO:0000313" key="6">
    <source>
        <dbReference type="EMBL" id="PSK40560.1"/>
    </source>
</evidence>
<keyword evidence="2" id="KW-0833">Ubl conjugation pathway</keyword>
<accession>A0A2P7YX66</accession>
<dbReference type="Pfam" id="PF00179">
    <property type="entry name" value="UQ_con"/>
    <property type="match status" value="1"/>
</dbReference>
<feature type="compositionally biased region" description="Basic and acidic residues" evidence="4">
    <location>
        <begin position="194"/>
        <end position="203"/>
    </location>
</feature>
<feature type="region of interest" description="Disordered" evidence="4">
    <location>
        <begin position="182"/>
        <end position="215"/>
    </location>
</feature>
<comment type="caution">
    <text evidence="6">The sequence shown here is derived from an EMBL/GenBank/DDBJ whole genome shotgun (WGS) entry which is preliminary data.</text>
</comment>
<dbReference type="GeneID" id="36563600"/>
<dbReference type="CDD" id="cd23812">
    <property type="entry name" value="UBCc_ScPEX4-like"/>
    <property type="match status" value="1"/>
</dbReference>
<dbReference type="VEuPathDB" id="FungiDB:C7M61_000207"/>
<dbReference type="EMBL" id="PYFQ01000001">
    <property type="protein sequence ID" value="PSK40560.1"/>
    <property type="molecule type" value="Genomic_DNA"/>
</dbReference>
<evidence type="ECO:0000256" key="2">
    <source>
        <dbReference type="ARBA" id="ARBA00022786"/>
    </source>
</evidence>
<dbReference type="PROSITE" id="PS50127">
    <property type="entry name" value="UBC_2"/>
    <property type="match status" value="1"/>
</dbReference>
<dbReference type="SMART" id="SM00212">
    <property type="entry name" value="UBCc"/>
    <property type="match status" value="1"/>
</dbReference>
<protein>
    <recommendedName>
        <fullName evidence="5">UBC core domain-containing protein</fullName>
    </recommendedName>
</protein>
<reference evidence="6 7" key="1">
    <citation type="submission" date="2018-03" db="EMBL/GenBank/DDBJ databases">
        <title>Candida pseudohaemulonii genome assembly and annotation.</title>
        <authorList>
            <person name="Munoz J.F."/>
            <person name="Gade L.G."/>
            <person name="Chow N.A."/>
            <person name="Litvintseva A.P."/>
            <person name="Loparev V.N."/>
            <person name="Cuomo C.A."/>
        </authorList>
    </citation>
    <scope>NUCLEOTIDE SEQUENCE [LARGE SCALE GENOMIC DNA]</scope>
    <source>
        <strain evidence="6 7">B12108</strain>
    </source>
</reference>
<evidence type="ECO:0000259" key="5">
    <source>
        <dbReference type="PROSITE" id="PS50127"/>
    </source>
</evidence>
<dbReference type="Proteomes" id="UP000241107">
    <property type="component" value="Unassembled WGS sequence"/>
</dbReference>
<dbReference type="PANTHER" id="PTHR24067">
    <property type="entry name" value="UBIQUITIN-CONJUGATING ENZYME E2"/>
    <property type="match status" value="1"/>
</dbReference>
<dbReference type="STRING" id="418784.A0A2P7YX66"/>
<dbReference type="OrthoDB" id="9973183at2759"/>
<keyword evidence="3" id="KW-0067">ATP-binding</keyword>
<dbReference type="Gene3D" id="3.10.110.10">
    <property type="entry name" value="Ubiquitin Conjugating Enzyme"/>
    <property type="match status" value="1"/>
</dbReference>
<dbReference type="InterPro" id="IPR050113">
    <property type="entry name" value="Ub_conjugating_enzyme"/>
</dbReference>
<feature type="compositionally biased region" description="Acidic residues" evidence="4">
    <location>
        <begin position="182"/>
        <end position="193"/>
    </location>
</feature>
<dbReference type="SUPFAM" id="SSF54495">
    <property type="entry name" value="UBC-like"/>
    <property type="match status" value="1"/>
</dbReference>
<dbReference type="AlphaFoldDB" id="A0A2P7YX66"/>